<evidence type="ECO:0000313" key="1">
    <source>
        <dbReference type="EMBL" id="KAJ4705071.1"/>
    </source>
</evidence>
<reference evidence="1 2" key="1">
    <citation type="journal article" date="2023" name="Science">
        <title>Complex scaffold remodeling in plant triterpene biosynthesis.</title>
        <authorList>
            <person name="De La Pena R."/>
            <person name="Hodgson H."/>
            <person name="Liu J.C."/>
            <person name="Stephenson M.J."/>
            <person name="Martin A.C."/>
            <person name="Owen C."/>
            <person name="Harkess A."/>
            <person name="Leebens-Mack J."/>
            <person name="Jimenez L.E."/>
            <person name="Osbourn A."/>
            <person name="Sattely E.S."/>
        </authorList>
    </citation>
    <scope>NUCLEOTIDE SEQUENCE [LARGE SCALE GENOMIC DNA]</scope>
    <source>
        <strain evidence="2">cv. JPN11</strain>
        <tissue evidence="1">Leaf</tissue>
    </source>
</reference>
<gene>
    <name evidence="1" type="ORF">OWV82_021897</name>
</gene>
<sequence>MIVCVVDLVKLLLSLGSLSLEHWLEVEEGYGLEAEDPFQQLESHDISNVVGIGDDKVLLCRDDIDIIVVDVNDEA</sequence>
<dbReference type="Proteomes" id="UP001164539">
    <property type="component" value="Chromosome 12"/>
</dbReference>
<name>A0ACC1X1L7_MELAZ</name>
<accession>A0ACC1X1L7</accession>
<evidence type="ECO:0000313" key="2">
    <source>
        <dbReference type="Proteomes" id="UP001164539"/>
    </source>
</evidence>
<protein>
    <submittedName>
        <fullName evidence="1">Uncharacterized protein</fullName>
    </submittedName>
</protein>
<keyword evidence="2" id="KW-1185">Reference proteome</keyword>
<organism evidence="1 2">
    <name type="scientific">Melia azedarach</name>
    <name type="common">Chinaberry tree</name>
    <dbReference type="NCBI Taxonomy" id="155640"/>
    <lineage>
        <taxon>Eukaryota</taxon>
        <taxon>Viridiplantae</taxon>
        <taxon>Streptophyta</taxon>
        <taxon>Embryophyta</taxon>
        <taxon>Tracheophyta</taxon>
        <taxon>Spermatophyta</taxon>
        <taxon>Magnoliopsida</taxon>
        <taxon>eudicotyledons</taxon>
        <taxon>Gunneridae</taxon>
        <taxon>Pentapetalae</taxon>
        <taxon>rosids</taxon>
        <taxon>malvids</taxon>
        <taxon>Sapindales</taxon>
        <taxon>Meliaceae</taxon>
        <taxon>Melia</taxon>
    </lineage>
</organism>
<proteinExistence type="predicted"/>
<dbReference type="EMBL" id="CM051405">
    <property type="protein sequence ID" value="KAJ4705071.1"/>
    <property type="molecule type" value="Genomic_DNA"/>
</dbReference>
<comment type="caution">
    <text evidence="1">The sequence shown here is derived from an EMBL/GenBank/DDBJ whole genome shotgun (WGS) entry which is preliminary data.</text>
</comment>